<dbReference type="EMBL" id="AJVK01002030">
    <property type="status" value="NOT_ANNOTATED_CDS"/>
    <property type="molecule type" value="Genomic_DNA"/>
</dbReference>
<dbReference type="AlphaFoldDB" id="A0A1B0CYL5"/>
<dbReference type="EnsemblMetazoa" id="PPAI000091-RA">
    <property type="protein sequence ID" value="PPAI000091-PA"/>
    <property type="gene ID" value="PPAI000091"/>
</dbReference>
<evidence type="ECO:0000313" key="2">
    <source>
        <dbReference type="Proteomes" id="UP000092462"/>
    </source>
</evidence>
<evidence type="ECO:0000313" key="1">
    <source>
        <dbReference type="EnsemblMetazoa" id="PPAI000091-PA"/>
    </source>
</evidence>
<dbReference type="VEuPathDB" id="VectorBase:PPAPM1_008365"/>
<dbReference type="VEuPathDB" id="VectorBase:PPAI000091"/>
<proteinExistence type="predicted"/>
<dbReference type="EMBL" id="AJVK01002029">
    <property type="status" value="NOT_ANNOTATED_CDS"/>
    <property type="molecule type" value="Genomic_DNA"/>
</dbReference>
<reference evidence="1" key="1">
    <citation type="submission" date="2022-08" db="UniProtKB">
        <authorList>
            <consortium name="EnsemblMetazoa"/>
        </authorList>
    </citation>
    <scope>IDENTIFICATION</scope>
    <source>
        <strain evidence="1">Israel</strain>
    </source>
</reference>
<dbReference type="Proteomes" id="UP000092462">
    <property type="component" value="Unassembled WGS sequence"/>
</dbReference>
<organism evidence="1 2">
    <name type="scientific">Phlebotomus papatasi</name>
    <name type="common">Sandfly</name>
    <dbReference type="NCBI Taxonomy" id="29031"/>
    <lineage>
        <taxon>Eukaryota</taxon>
        <taxon>Metazoa</taxon>
        <taxon>Ecdysozoa</taxon>
        <taxon>Arthropoda</taxon>
        <taxon>Hexapoda</taxon>
        <taxon>Insecta</taxon>
        <taxon>Pterygota</taxon>
        <taxon>Neoptera</taxon>
        <taxon>Endopterygota</taxon>
        <taxon>Diptera</taxon>
        <taxon>Nematocera</taxon>
        <taxon>Psychodoidea</taxon>
        <taxon>Psychodidae</taxon>
        <taxon>Phlebotomus</taxon>
        <taxon>Phlebotomus</taxon>
    </lineage>
</organism>
<name>A0A1B0CYL5_PHLPP</name>
<sequence>MDQILARDYSNYLTQNSISKESDFTELCRRIDGFEAFVGIASENLTRMEAHVSVAEQELGYTESGLKGFLKPIFGRQKVEHEATNLSQDDVYVPPEVYNTSDFFPDSSSC</sequence>
<protein>
    <submittedName>
        <fullName evidence="1">Uncharacterized protein</fullName>
    </submittedName>
</protein>
<accession>A0A1B0CYL5</accession>
<keyword evidence="2" id="KW-1185">Reference proteome</keyword>